<evidence type="ECO:0000256" key="12">
    <source>
        <dbReference type="SAM" id="SignalP"/>
    </source>
</evidence>
<dbReference type="PANTHER" id="PTHR11795:SF371">
    <property type="entry name" value="HIGH-AFFINITY BRANCHED-CHAIN AMINO ACID TRANSPORT SYSTEM PERMEASE PROTEIN LIVH"/>
    <property type="match status" value="1"/>
</dbReference>
<dbReference type="RefSeq" id="WP_106245794.1">
    <property type="nucleotide sequence ID" value="NZ_PVZC01000004.1"/>
</dbReference>
<keyword evidence="6" id="KW-0029">Amino-acid transport</keyword>
<evidence type="ECO:0000256" key="7">
    <source>
        <dbReference type="ARBA" id="ARBA00022989"/>
    </source>
</evidence>
<dbReference type="Pfam" id="PF13620">
    <property type="entry name" value="CarboxypepD_reg"/>
    <property type="match status" value="1"/>
</dbReference>
<organism evidence="13 14">
    <name type="scientific">Allonocardiopsis opalescens</name>
    <dbReference type="NCBI Taxonomy" id="1144618"/>
    <lineage>
        <taxon>Bacteria</taxon>
        <taxon>Bacillati</taxon>
        <taxon>Actinomycetota</taxon>
        <taxon>Actinomycetes</taxon>
        <taxon>Streptosporangiales</taxon>
        <taxon>Allonocardiopsis</taxon>
    </lineage>
</organism>
<dbReference type="GO" id="GO:0042941">
    <property type="term" value="P:D-alanine transmembrane transport"/>
    <property type="evidence" value="ECO:0007669"/>
    <property type="project" value="TreeGrafter"/>
</dbReference>
<dbReference type="OrthoDB" id="9807115at2"/>
<evidence type="ECO:0000256" key="11">
    <source>
        <dbReference type="SAM" id="Phobius"/>
    </source>
</evidence>
<feature type="transmembrane region" description="Helical" evidence="11">
    <location>
        <begin position="167"/>
        <end position="190"/>
    </location>
</feature>
<reference evidence="13 14" key="1">
    <citation type="submission" date="2018-03" db="EMBL/GenBank/DDBJ databases">
        <title>Genomic Encyclopedia of Archaeal and Bacterial Type Strains, Phase II (KMG-II): from individual species to whole genera.</title>
        <authorList>
            <person name="Goeker M."/>
        </authorList>
    </citation>
    <scope>NUCLEOTIDE SEQUENCE [LARGE SCALE GENOMIC DNA]</scope>
    <source>
        <strain evidence="13 14">DSM 45601</strain>
    </source>
</reference>
<feature type="transmembrane region" description="Helical" evidence="11">
    <location>
        <begin position="351"/>
        <end position="370"/>
    </location>
</feature>
<comment type="caution">
    <text evidence="13">The sequence shown here is derived from an EMBL/GenBank/DDBJ whole genome shotgun (WGS) entry which is preliminary data.</text>
</comment>
<dbReference type="GO" id="GO:0005304">
    <property type="term" value="F:L-valine transmembrane transporter activity"/>
    <property type="evidence" value="ECO:0007669"/>
    <property type="project" value="TreeGrafter"/>
</dbReference>
<evidence type="ECO:0000256" key="8">
    <source>
        <dbReference type="ARBA" id="ARBA00023136"/>
    </source>
</evidence>
<evidence type="ECO:0000256" key="6">
    <source>
        <dbReference type="ARBA" id="ARBA00022970"/>
    </source>
</evidence>
<gene>
    <name evidence="13" type="ORF">CLV72_104134</name>
</gene>
<feature type="transmembrane region" description="Helical" evidence="11">
    <location>
        <begin position="428"/>
        <end position="446"/>
    </location>
</feature>
<evidence type="ECO:0000256" key="5">
    <source>
        <dbReference type="ARBA" id="ARBA00022692"/>
    </source>
</evidence>
<keyword evidence="5 11" id="KW-0812">Transmembrane</keyword>
<dbReference type="Gene3D" id="1.10.3470.10">
    <property type="entry name" value="ABC transporter involved in vitamin B12 uptake, BtuC"/>
    <property type="match status" value="1"/>
</dbReference>
<keyword evidence="8 11" id="KW-0472">Membrane</keyword>
<keyword evidence="14" id="KW-1185">Reference proteome</keyword>
<dbReference type="GO" id="GO:0015192">
    <property type="term" value="F:L-phenylalanine transmembrane transporter activity"/>
    <property type="evidence" value="ECO:0007669"/>
    <property type="project" value="TreeGrafter"/>
</dbReference>
<dbReference type="InterPro" id="IPR013783">
    <property type="entry name" value="Ig-like_fold"/>
</dbReference>
<evidence type="ECO:0000256" key="10">
    <source>
        <dbReference type="SAM" id="MobiDB-lite"/>
    </source>
</evidence>
<dbReference type="GO" id="GO:0015190">
    <property type="term" value="F:L-leucine transmembrane transporter activity"/>
    <property type="evidence" value="ECO:0007669"/>
    <property type="project" value="TreeGrafter"/>
</dbReference>
<dbReference type="InterPro" id="IPR052157">
    <property type="entry name" value="BCAA_transport_permease"/>
</dbReference>
<proteinExistence type="inferred from homology"/>
<feature type="transmembrane region" description="Helical" evidence="11">
    <location>
        <begin position="222"/>
        <end position="245"/>
    </location>
</feature>
<evidence type="ECO:0000256" key="3">
    <source>
        <dbReference type="ARBA" id="ARBA00022475"/>
    </source>
</evidence>
<name>A0A2T0Q426_9ACTN</name>
<dbReference type="Gene3D" id="2.60.40.10">
    <property type="entry name" value="Immunoglobulins"/>
    <property type="match status" value="1"/>
</dbReference>
<dbReference type="AlphaFoldDB" id="A0A2T0Q426"/>
<dbReference type="GO" id="GO:0005975">
    <property type="term" value="P:carbohydrate metabolic process"/>
    <property type="evidence" value="ECO:0007669"/>
    <property type="project" value="UniProtKB-ARBA"/>
</dbReference>
<feature type="transmembrane region" description="Helical" evidence="11">
    <location>
        <begin position="376"/>
        <end position="394"/>
    </location>
</feature>
<protein>
    <submittedName>
        <fullName evidence="13">Amino acid/amide ABC transporter membrane protein 1 (HAAT family)</fullName>
    </submittedName>
</protein>
<feature type="region of interest" description="Disordered" evidence="10">
    <location>
        <begin position="121"/>
        <end position="158"/>
    </location>
</feature>
<dbReference type="PANTHER" id="PTHR11795">
    <property type="entry name" value="BRANCHED-CHAIN AMINO ACID TRANSPORT SYSTEM PERMEASE PROTEIN LIVH"/>
    <property type="match status" value="1"/>
</dbReference>
<dbReference type="EMBL" id="PVZC01000004">
    <property type="protein sequence ID" value="PRX98556.1"/>
    <property type="molecule type" value="Genomic_DNA"/>
</dbReference>
<comment type="subcellular location">
    <subcellularLocation>
        <location evidence="1">Cell membrane</location>
        <topology evidence="1">Multi-pass membrane protein</topology>
    </subcellularLocation>
</comment>
<dbReference type="CDD" id="cd06582">
    <property type="entry name" value="TM_PBP1_LivH_like"/>
    <property type="match status" value="1"/>
</dbReference>
<evidence type="ECO:0000256" key="2">
    <source>
        <dbReference type="ARBA" id="ARBA00022448"/>
    </source>
</evidence>
<dbReference type="Proteomes" id="UP000237846">
    <property type="component" value="Unassembled WGS sequence"/>
</dbReference>
<dbReference type="GO" id="GO:0005886">
    <property type="term" value="C:plasma membrane"/>
    <property type="evidence" value="ECO:0007669"/>
    <property type="project" value="UniProtKB-SubCell"/>
</dbReference>
<keyword evidence="12" id="KW-0732">Signal</keyword>
<evidence type="ECO:0000313" key="13">
    <source>
        <dbReference type="EMBL" id="PRX98556.1"/>
    </source>
</evidence>
<keyword evidence="4" id="KW-0997">Cell inner membrane</keyword>
<dbReference type="SUPFAM" id="SSF49478">
    <property type="entry name" value="Cna protein B-type domain"/>
    <property type="match status" value="1"/>
</dbReference>
<feature type="signal peptide" evidence="12">
    <location>
        <begin position="1"/>
        <end position="24"/>
    </location>
</feature>
<keyword evidence="2" id="KW-0813">Transport</keyword>
<dbReference type="GO" id="GO:0015808">
    <property type="term" value="P:L-alanine transport"/>
    <property type="evidence" value="ECO:0007669"/>
    <property type="project" value="TreeGrafter"/>
</dbReference>
<feature type="chain" id="PRO_5015785472" evidence="12">
    <location>
        <begin position="25"/>
        <end position="453"/>
    </location>
</feature>
<sequence>MRKRLVTVLLAVAAALLAAPAALADGGGAFQGTVEGPGEEPVEGVEVVVSDGSGEVGRDTSDSAGEWRVELPEPGRYTISFQTESFPEGLVPREAGDEEAQRQARGNEQRVVFFLVEEGQQQTGEDAAPSASPTGGADEGEDEAADGTAGEVLGDPEQTGGTFGQRAVQLLVLGVLYGLIIAITAIGLSLIFGTTRLINFAHGDMVTLGAILALVLSAFMPFWAAALLAVAGGALFGGATETFLWRPLRRRGVALIQMFIISIGLSLFVRYLINVLFGPNRERMRAYQLQESFQIGPVSLTPRDVWLIGLSVLVLVAVGLMLQFTRIGKAMRAVSDNRDLARSSGIDVDRVTLVVWMLGGALAALGGIFYGLSQSVHWQVGFHLLLLMFAAVILGGLGTAYGAMVGGLVVGIVAQVSTLWFPAELQNAWALGIMIIVLLVRPQGILGRAERVG</sequence>
<evidence type="ECO:0000256" key="4">
    <source>
        <dbReference type="ARBA" id="ARBA00022519"/>
    </source>
</evidence>
<feature type="transmembrane region" description="Helical" evidence="11">
    <location>
        <begin position="305"/>
        <end position="322"/>
    </location>
</feature>
<keyword evidence="7 11" id="KW-1133">Transmembrane helix</keyword>
<evidence type="ECO:0000313" key="14">
    <source>
        <dbReference type="Proteomes" id="UP000237846"/>
    </source>
</evidence>
<dbReference type="InterPro" id="IPR037294">
    <property type="entry name" value="ABC_BtuC-like"/>
</dbReference>
<evidence type="ECO:0000256" key="9">
    <source>
        <dbReference type="ARBA" id="ARBA00037998"/>
    </source>
</evidence>
<accession>A0A2T0Q426</accession>
<dbReference type="Pfam" id="PF02653">
    <property type="entry name" value="BPD_transp_2"/>
    <property type="match status" value="1"/>
</dbReference>
<comment type="similarity">
    <text evidence="9">Belongs to the binding-protein-dependent transport system permease family. LivHM subfamily.</text>
</comment>
<evidence type="ECO:0000256" key="1">
    <source>
        <dbReference type="ARBA" id="ARBA00004651"/>
    </source>
</evidence>
<dbReference type="InterPro" id="IPR001851">
    <property type="entry name" value="ABC_transp_permease"/>
</dbReference>
<dbReference type="GO" id="GO:0015188">
    <property type="term" value="F:L-isoleucine transmembrane transporter activity"/>
    <property type="evidence" value="ECO:0007669"/>
    <property type="project" value="TreeGrafter"/>
</dbReference>
<dbReference type="GO" id="GO:1903806">
    <property type="term" value="P:L-isoleucine import across plasma membrane"/>
    <property type="evidence" value="ECO:0007669"/>
    <property type="project" value="TreeGrafter"/>
</dbReference>
<feature type="transmembrane region" description="Helical" evidence="11">
    <location>
        <begin position="252"/>
        <end position="273"/>
    </location>
</feature>
<keyword evidence="3" id="KW-1003">Cell membrane</keyword>